<dbReference type="Gene3D" id="2.40.230.10">
    <property type="entry name" value="Phospholipase A1"/>
    <property type="match status" value="1"/>
</dbReference>
<evidence type="ECO:0000313" key="3">
    <source>
        <dbReference type="EMBL" id="MBK7955103.1"/>
    </source>
</evidence>
<evidence type="ECO:0000256" key="1">
    <source>
        <dbReference type="RuleBase" id="RU366027"/>
    </source>
</evidence>
<dbReference type="EMBL" id="JADJOT010000010">
    <property type="protein sequence ID" value="MBK7955103.1"/>
    <property type="molecule type" value="Genomic_DNA"/>
</dbReference>
<keyword evidence="1" id="KW-0443">Lipid metabolism</keyword>
<dbReference type="GO" id="GO:0004623">
    <property type="term" value="F:phospholipase A2 activity"/>
    <property type="evidence" value="ECO:0007669"/>
    <property type="project" value="UniProtKB-EC"/>
</dbReference>
<keyword evidence="1" id="KW-0378">Hydrolase</keyword>
<comment type="subcellular location">
    <subcellularLocation>
        <location evidence="1">Cell outer membrane</location>
        <topology evidence="1">Multi-pass membrane protein</topology>
    </subcellularLocation>
    <text evidence="1">One of the very few enzymes located there.</text>
</comment>
<evidence type="ECO:0000313" key="4">
    <source>
        <dbReference type="Proteomes" id="UP000706151"/>
    </source>
</evidence>
<dbReference type="InterPro" id="IPR003187">
    <property type="entry name" value="PLipase_A1"/>
</dbReference>
<dbReference type="EC" id="3.1.1.32" evidence="1"/>
<keyword evidence="1" id="KW-0106">Calcium</keyword>
<dbReference type="GO" id="GO:0046872">
    <property type="term" value="F:metal ion binding"/>
    <property type="evidence" value="ECO:0007669"/>
    <property type="project" value="UniProtKB-KW"/>
</dbReference>
<dbReference type="GO" id="GO:0016042">
    <property type="term" value="P:lipid catabolic process"/>
    <property type="evidence" value="ECO:0007669"/>
    <property type="project" value="UniProtKB-KW"/>
</dbReference>
<feature type="region of interest" description="Disordered" evidence="2">
    <location>
        <begin position="94"/>
        <end position="133"/>
    </location>
</feature>
<comment type="function">
    <text evidence="1">Hydrolysis of phosphatidylcholine with phospholipase A2 (EC 3.1.1.4) and phospholipase A1 (EC 3.1.1.32) activities.</text>
</comment>
<comment type="similarity">
    <text evidence="1">Belongs to the phospholipase A1 family.</text>
</comment>
<dbReference type="GO" id="GO:0008970">
    <property type="term" value="F:phospholipase A1 activity"/>
    <property type="evidence" value="ECO:0007669"/>
    <property type="project" value="UniProtKB-EC"/>
</dbReference>
<gene>
    <name evidence="3" type="ORF">IPK02_14795</name>
</gene>
<keyword evidence="1" id="KW-0998">Cell outer membrane</keyword>
<comment type="caution">
    <text evidence="3">The sequence shown here is derived from an EMBL/GenBank/DDBJ whole genome shotgun (WGS) entry which is preliminary data.</text>
</comment>
<name>A0A935T8R5_9PROT</name>
<accession>A0A935T8R5</accession>
<dbReference type="Pfam" id="PF02253">
    <property type="entry name" value="PLA1"/>
    <property type="match status" value="1"/>
</dbReference>
<protein>
    <recommendedName>
        <fullName evidence="1">Phospholipase A1</fullName>
        <ecNumber evidence="1">3.1.1.32</ecNumber>
        <ecNumber evidence="1">3.1.1.4</ecNumber>
    </recommendedName>
    <alternativeName>
        <fullName evidence="1">Phosphatidylcholine 1-acylhydrolase</fullName>
    </alternativeName>
</protein>
<keyword evidence="1" id="KW-0472">Membrane</keyword>
<proteinExistence type="inferred from homology"/>
<reference evidence="3 4" key="1">
    <citation type="submission" date="2020-10" db="EMBL/GenBank/DDBJ databases">
        <title>Connecting structure to function with the recovery of over 1000 high-quality activated sludge metagenome-assembled genomes encoding full-length rRNA genes using long-read sequencing.</title>
        <authorList>
            <person name="Singleton C.M."/>
            <person name="Petriglieri F."/>
            <person name="Kristensen J.M."/>
            <person name="Kirkegaard R.H."/>
            <person name="Michaelsen T.Y."/>
            <person name="Andersen M.H."/>
            <person name="Karst S.M."/>
            <person name="Dueholm M.S."/>
            <person name="Nielsen P.H."/>
            <person name="Albertsen M."/>
        </authorList>
    </citation>
    <scope>NUCLEOTIDE SEQUENCE [LARGE SCALE GENOMIC DNA]</scope>
    <source>
        <strain evidence="3">Fred_18-Q3-R57-64_BAT3C.720</strain>
    </source>
</reference>
<dbReference type="Proteomes" id="UP000706151">
    <property type="component" value="Unassembled WGS sequence"/>
</dbReference>
<dbReference type="AlphaFoldDB" id="A0A935T8R5"/>
<comment type="catalytic activity">
    <reaction evidence="1">
        <text>a 1,2-diacyl-sn-glycero-3-phosphocholine + H2O = a 2-acyl-sn-glycero-3-phosphocholine + a fatty acid + H(+)</text>
        <dbReference type="Rhea" id="RHEA:18689"/>
        <dbReference type="ChEBI" id="CHEBI:15377"/>
        <dbReference type="ChEBI" id="CHEBI:15378"/>
        <dbReference type="ChEBI" id="CHEBI:28868"/>
        <dbReference type="ChEBI" id="CHEBI:57643"/>
        <dbReference type="ChEBI" id="CHEBI:57875"/>
        <dbReference type="EC" id="3.1.1.32"/>
    </reaction>
</comment>
<comment type="cofactor">
    <cofactor evidence="1">
        <name>Ca(2+)</name>
        <dbReference type="ChEBI" id="CHEBI:29108"/>
    </cofactor>
    <text evidence="1">Binds 1 Ca(2+) ion per monomer. In the dimeric form the Ca(2+) is bound by different amino acids with binding of each Ca(2+) shared with ligands coming from each monomer. The Ca(2+) ion may have a role in catalysis.</text>
</comment>
<feature type="region of interest" description="Disordered" evidence="2">
    <location>
        <begin position="1"/>
        <end position="28"/>
    </location>
</feature>
<comment type="catalytic activity">
    <reaction evidence="1">
        <text>a 1,2-diacyl-sn-glycero-3-phosphocholine + H2O = a 1-acyl-sn-glycero-3-phosphocholine + a fatty acid + H(+)</text>
        <dbReference type="Rhea" id="RHEA:15801"/>
        <dbReference type="ChEBI" id="CHEBI:15377"/>
        <dbReference type="ChEBI" id="CHEBI:15378"/>
        <dbReference type="ChEBI" id="CHEBI:28868"/>
        <dbReference type="ChEBI" id="CHEBI:57643"/>
        <dbReference type="ChEBI" id="CHEBI:58168"/>
        <dbReference type="EC" id="3.1.1.4"/>
    </reaction>
</comment>
<dbReference type="SUPFAM" id="SSF56931">
    <property type="entry name" value="Outer membrane phospholipase A (OMPLA)"/>
    <property type="match status" value="1"/>
</dbReference>
<comment type="subunit">
    <text evidence="1">Homodimer; dimerization is reversible, and the dimeric form is the active one.</text>
</comment>
<sequence length="133" mass="14528">MATPASSTGPSRRSSTSPGKSENPDIQKYRGYGDFRFTYGKNDDWQLALSLRKGTQSNAYSSDLQATYPLNRLLPGLSGYLMGQYFTGYGKPCSTTTSASRGAYVSATPYRADRTRAGSRQNRRDAGHHGGLR</sequence>
<dbReference type="InterPro" id="IPR036541">
    <property type="entry name" value="PLipase_A1_sf"/>
</dbReference>
<keyword evidence="1" id="KW-0479">Metal-binding</keyword>
<feature type="compositionally biased region" description="Low complexity" evidence="2">
    <location>
        <begin position="1"/>
        <end position="19"/>
    </location>
</feature>
<keyword evidence="1" id="KW-0442">Lipid degradation</keyword>
<feature type="compositionally biased region" description="Basic and acidic residues" evidence="2">
    <location>
        <begin position="111"/>
        <end position="133"/>
    </location>
</feature>
<dbReference type="GO" id="GO:0009279">
    <property type="term" value="C:cell outer membrane"/>
    <property type="evidence" value="ECO:0007669"/>
    <property type="project" value="UniProtKB-SubCell"/>
</dbReference>
<dbReference type="EC" id="3.1.1.4" evidence="1"/>
<evidence type="ECO:0000256" key="2">
    <source>
        <dbReference type="SAM" id="MobiDB-lite"/>
    </source>
</evidence>
<organism evidence="3 4">
    <name type="scientific">Candidatus Accumulibacter affinis</name>
    <dbReference type="NCBI Taxonomy" id="2954384"/>
    <lineage>
        <taxon>Bacteria</taxon>
        <taxon>Pseudomonadati</taxon>
        <taxon>Pseudomonadota</taxon>
        <taxon>Betaproteobacteria</taxon>
        <taxon>Candidatus Accumulibacter</taxon>
    </lineage>
</organism>